<reference evidence="12 13" key="1">
    <citation type="submission" date="2016-12" db="EMBL/GenBank/DDBJ databases">
        <authorList>
            <person name="Song W.-J."/>
            <person name="Kurnit D.M."/>
        </authorList>
    </citation>
    <scope>NUCLEOTIDE SEQUENCE [LARGE SCALE GENOMIC DNA]</scope>
    <source>
        <strain evidence="12 13">175</strain>
    </source>
</reference>
<feature type="transmembrane region" description="Helical" evidence="10">
    <location>
        <begin position="85"/>
        <end position="105"/>
    </location>
</feature>
<feature type="transmembrane region" description="Helical" evidence="10">
    <location>
        <begin position="255"/>
        <end position="274"/>
    </location>
</feature>
<feature type="transmembrane region" description="Helical" evidence="10">
    <location>
        <begin position="136"/>
        <end position="158"/>
    </location>
</feature>
<evidence type="ECO:0000256" key="4">
    <source>
        <dbReference type="ARBA" id="ARBA00022692"/>
    </source>
</evidence>
<name>A0A1Y6CV39_9GAMM</name>
<dbReference type="RefSeq" id="WP_085211936.1">
    <property type="nucleotide sequence ID" value="NZ_FXAM01000001.1"/>
</dbReference>
<dbReference type="OrthoDB" id="9768329at2"/>
<feature type="transmembrane region" description="Helical" evidence="10">
    <location>
        <begin position="462"/>
        <end position="483"/>
    </location>
</feature>
<dbReference type="EMBL" id="FXAM01000001">
    <property type="protein sequence ID" value="SMF94498.1"/>
    <property type="molecule type" value="Genomic_DNA"/>
</dbReference>
<feature type="transmembrane region" description="Helical" evidence="10">
    <location>
        <begin position="222"/>
        <end position="243"/>
    </location>
</feature>
<feature type="transmembrane region" description="Helical" evidence="10">
    <location>
        <begin position="112"/>
        <end position="130"/>
    </location>
</feature>
<dbReference type="PANTHER" id="PTHR43507">
    <property type="entry name" value="NADH-UBIQUINONE OXIDOREDUCTASE CHAIN 4"/>
    <property type="match status" value="1"/>
</dbReference>
<feature type="transmembrane region" description="Helical" evidence="10">
    <location>
        <begin position="343"/>
        <end position="361"/>
    </location>
</feature>
<dbReference type="InterPro" id="IPR003918">
    <property type="entry name" value="NADH_UbQ_OxRdtase"/>
</dbReference>
<dbReference type="STRING" id="1760988.SAMN02949497_1816"/>
<dbReference type="GO" id="GO:0042773">
    <property type="term" value="P:ATP synthesis coupled electron transport"/>
    <property type="evidence" value="ECO:0007669"/>
    <property type="project" value="InterPro"/>
</dbReference>
<dbReference type="GO" id="GO:0008137">
    <property type="term" value="F:NADH dehydrogenase (ubiquinone) activity"/>
    <property type="evidence" value="ECO:0007669"/>
    <property type="project" value="InterPro"/>
</dbReference>
<feature type="transmembrane region" description="Helical" evidence="10">
    <location>
        <begin position="382"/>
        <end position="415"/>
    </location>
</feature>
<evidence type="ECO:0000313" key="13">
    <source>
        <dbReference type="Proteomes" id="UP000192923"/>
    </source>
</evidence>
<dbReference type="InterPro" id="IPR010227">
    <property type="entry name" value="NADH_Q_OxRdtase_chainM/4"/>
</dbReference>
<evidence type="ECO:0000256" key="2">
    <source>
        <dbReference type="ARBA" id="ARBA00009025"/>
    </source>
</evidence>
<feature type="transmembrane region" description="Helical" evidence="10">
    <location>
        <begin position="170"/>
        <end position="189"/>
    </location>
</feature>
<keyword evidence="5 10" id="KW-1133">Transmembrane helix</keyword>
<feature type="transmembrane region" description="Helical" evidence="10">
    <location>
        <begin position="286"/>
        <end position="305"/>
    </location>
</feature>
<dbReference type="AlphaFoldDB" id="A0A1Y6CV39"/>
<organism evidence="12 13">
    <name type="scientific">Methylomagnum ishizawai</name>
    <dbReference type="NCBI Taxonomy" id="1760988"/>
    <lineage>
        <taxon>Bacteria</taxon>
        <taxon>Pseudomonadati</taxon>
        <taxon>Pseudomonadota</taxon>
        <taxon>Gammaproteobacteria</taxon>
        <taxon>Methylococcales</taxon>
        <taxon>Methylococcaceae</taxon>
        <taxon>Methylomagnum</taxon>
    </lineage>
</organism>
<comment type="similarity">
    <text evidence="2">Belongs to the complex I subunit 4 family.</text>
</comment>
<dbReference type="GO" id="GO:0012505">
    <property type="term" value="C:endomembrane system"/>
    <property type="evidence" value="ECO:0007669"/>
    <property type="project" value="UniProtKB-SubCell"/>
</dbReference>
<dbReference type="PRINTS" id="PR01437">
    <property type="entry name" value="NUOXDRDTASE4"/>
</dbReference>
<evidence type="ECO:0000256" key="8">
    <source>
        <dbReference type="ARBA" id="ARBA00032798"/>
    </source>
</evidence>
<evidence type="ECO:0000256" key="7">
    <source>
        <dbReference type="ARBA" id="ARBA00031584"/>
    </source>
</evidence>
<evidence type="ECO:0000256" key="5">
    <source>
        <dbReference type="ARBA" id="ARBA00022989"/>
    </source>
</evidence>
<evidence type="ECO:0000259" key="11">
    <source>
        <dbReference type="Pfam" id="PF00361"/>
    </source>
</evidence>
<comment type="subcellular location">
    <subcellularLocation>
        <location evidence="1">Endomembrane system</location>
        <topology evidence="1">Multi-pass membrane protein</topology>
    </subcellularLocation>
    <subcellularLocation>
        <location evidence="9">Membrane</location>
        <topology evidence="9">Multi-pass membrane protein</topology>
    </subcellularLocation>
</comment>
<keyword evidence="4 9" id="KW-0812">Transmembrane</keyword>
<evidence type="ECO:0000256" key="6">
    <source>
        <dbReference type="ARBA" id="ARBA00023136"/>
    </source>
</evidence>
<keyword evidence="6 10" id="KW-0472">Membrane</keyword>
<dbReference type="Proteomes" id="UP000192923">
    <property type="component" value="Unassembled WGS sequence"/>
</dbReference>
<feature type="transmembrane region" description="Helical" evidence="10">
    <location>
        <begin position="37"/>
        <end position="65"/>
    </location>
</feature>
<dbReference type="Pfam" id="PF00361">
    <property type="entry name" value="Proton_antipo_M"/>
    <property type="match status" value="1"/>
</dbReference>
<evidence type="ECO:0000256" key="9">
    <source>
        <dbReference type="RuleBase" id="RU000320"/>
    </source>
</evidence>
<feature type="domain" description="NADH:quinone oxidoreductase/Mrp antiporter transmembrane" evidence="11">
    <location>
        <begin position="133"/>
        <end position="428"/>
    </location>
</feature>
<proteinExistence type="inferred from homology"/>
<accession>A0A1Y6CV39</accession>
<gene>
    <name evidence="12" type="ORF">SAMN02949497_1816</name>
</gene>
<feature type="transmembrane region" description="Helical" evidence="10">
    <location>
        <begin position="6"/>
        <end position="25"/>
    </location>
</feature>
<dbReference type="NCBIfam" id="TIGR01972">
    <property type="entry name" value="NDH_I_M"/>
    <property type="match status" value="1"/>
</dbReference>
<evidence type="ECO:0000256" key="3">
    <source>
        <dbReference type="ARBA" id="ARBA00019906"/>
    </source>
</evidence>
<evidence type="ECO:0000313" key="12">
    <source>
        <dbReference type="EMBL" id="SMF94498.1"/>
    </source>
</evidence>
<evidence type="ECO:0000256" key="1">
    <source>
        <dbReference type="ARBA" id="ARBA00004127"/>
    </source>
</evidence>
<feature type="transmembrane region" description="Helical" evidence="10">
    <location>
        <begin position="312"/>
        <end position="331"/>
    </location>
</feature>
<dbReference type="InterPro" id="IPR001750">
    <property type="entry name" value="ND/Mrp_TM"/>
</dbReference>
<dbReference type="GO" id="GO:0015990">
    <property type="term" value="P:electron transport coupled proton transport"/>
    <property type="evidence" value="ECO:0007669"/>
    <property type="project" value="TreeGrafter"/>
</dbReference>
<dbReference type="PANTHER" id="PTHR43507:SF1">
    <property type="entry name" value="NADH-UBIQUINONE OXIDOREDUCTASE CHAIN 4"/>
    <property type="match status" value="1"/>
</dbReference>
<sequence length="519" mass="55121">MHPAGFPYLSLLVLLPLAAAVPLLFGCREARTARRYALAVAGVELALSLGLFAAFDGTVTGMQFIERHPWIPSLNLEYALGLDGLSLPFPALTALLTLAVMVASWTAVLTQVRLYLALLLLLESATLGVFCAIDLGLFFLCWELTLVPIFFLISLWGIGPERRHAALKYTLFMLGGGIPLLFGILLLAFEHGQQMGLPLPGGLSFDYPTLLKLAPAEEPRTAVFLLLLLGFAVKAPLVPFHTWLPTVAMEGPAGLAALLTGLKLGLFGMLRYALPLVPEAAQHHAWLLSFLGSVGVVYGALLALRQTNLRRLLAYSSISHAGLVVIGLATLNPQGVQGALFQLINFPLISGGLFLLAGCLHQRLGSTDLIHVGGTARTLPRWAGFLFLFGLATMGVPGTNGFAAEHLIVIGAFIAHPGSGFAALLGAVLGAAYCLGFYRRAGFGPVSADAGRSGLDLRPRETLLMAILAGLALWLGLAPGVVLDASRASVQAWVYHVNQVEDAPAYADTLNSPTRYLVP</sequence>
<dbReference type="GO" id="GO:0003954">
    <property type="term" value="F:NADH dehydrogenase activity"/>
    <property type="evidence" value="ECO:0007669"/>
    <property type="project" value="TreeGrafter"/>
</dbReference>
<dbReference type="GO" id="GO:0048039">
    <property type="term" value="F:ubiquinone binding"/>
    <property type="evidence" value="ECO:0007669"/>
    <property type="project" value="TreeGrafter"/>
</dbReference>
<dbReference type="GO" id="GO:0016020">
    <property type="term" value="C:membrane"/>
    <property type="evidence" value="ECO:0007669"/>
    <property type="project" value="UniProtKB-SubCell"/>
</dbReference>
<protein>
    <recommendedName>
        <fullName evidence="3">NADH-quinone oxidoreductase subunit M</fullName>
    </recommendedName>
    <alternativeName>
        <fullName evidence="7">NADH dehydrogenase I subunit M</fullName>
    </alternativeName>
    <alternativeName>
        <fullName evidence="8">NDH-1 subunit M</fullName>
    </alternativeName>
</protein>
<evidence type="ECO:0000256" key="10">
    <source>
        <dbReference type="SAM" id="Phobius"/>
    </source>
</evidence>
<keyword evidence="13" id="KW-1185">Reference proteome</keyword>